<keyword evidence="4" id="KW-0694">RNA-binding</keyword>
<dbReference type="NCBIfam" id="TIGR00447">
    <property type="entry name" value="pth"/>
    <property type="match status" value="1"/>
</dbReference>
<keyword evidence="2" id="KW-0820">tRNA-binding</keyword>
<dbReference type="PROSITE" id="PS01195">
    <property type="entry name" value="PEPT_TRNA_HYDROL_1"/>
    <property type="match status" value="1"/>
</dbReference>
<dbReference type="GO" id="GO:0000049">
    <property type="term" value="F:tRNA binding"/>
    <property type="evidence" value="ECO:0007669"/>
    <property type="project" value="UniProtKB-KW"/>
</dbReference>
<comment type="similarity">
    <text evidence="5">Belongs to the PTH family.</text>
</comment>
<dbReference type="InterPro" id="IPR036416">
    <property type="entry name" value="Pept_tRNA_hydro_sf"/>
</dbReference>
<evidence type="ECO:0000313" key="6">
    <source>
        <dbReference type="EMBL" id="SVD32205.1"/>
    </source>
</evidence>
<dbReference type="InterPro" id="IPR001328">
    <property type="entry name" value="Pept_tRNA_hydro"/>
</dbReference>
<evidence type="ECO:0000256" key="3">
    <source>
        <dbReference type="ARBA" id="ARBA00022801"/>
    </source>
</evidence>
<evidence type="ECO:0000256" key="1">
    <source>
        <dbReference type="ARBA" id="ARBA00013260"/>
    </source>
</evidence>
<protein>
    <recommendedName>
        <fullName evidence="1">peptidyl-tRNA hydrolase</fullName>
        <ecNumber evidence="1">3.1.1.29</ecNumber>
    </recommendedName>
</protein>
<organism evidence="6">
    <name type="scientific">marine metagenome</name>
    <dbReference type="NCBI Taxonomy" id="408172"/>
    <lineage>
        <taxon>unclassified sequences</taxon>
        <taxon>metagenomes</taxon>
        <taxon>ecological metagenomes</taxon>
    </lineage>
</organism>
<dbReference type="PANTHER" id="PTHR17224:SF1">
    <property type="entry name" value="PEPTIDYL-TRNA HYDROLASE"/>
    <property type="match status" value="1"/>
</dbReference>
<dbReference type="AlphaFoldDB" id="A0A382UEC1"/>
<evidence type="ECO:0000256" key="5">
    <source>
        <dbReference type="ARBA" id="ARBA00038063"/>
    </source>
</evidence>
<keyword evidence="3" id="KW-0378">Hydrolase</keyword>
<reference evidence="6" key="1">
    <citation type="submission" date="2018-05" db="EMBL/GenBank/DDBJ databases">
        <authorList>
            <person name="Lanie J.A."/>
            <person name="Ng W.-L."/>
            <person name="Kazmierczak K.M."/>
            <person name="Andrzejewski T.M."/>
            <person name="Davidsen T.M."/>
            <person name="Wayne K.J."/>
            <person name="Tettelin H."/>
            <person name="Glass J.I."/>
            <person name="Rusch D."/>
            <person name="Podicherti R."/>
            <person name="Tsui H.-C.T."/>
            <person name="Winkler M.E."/>
        </authorList>
    </citation>
    <scope>NUCLEOTIDE SEQUENCE</scope>
</reference>
<dbReference type="InterPro" id="IPR018171">
    <property type="entry name" value="Pept_tRNA_hydro_CS"/>
</dbReference>
<dbReference type="PROSITE" id="PS01196">
    <property type="entry name" value="PEPT_TRNA_HYDROL_2"/>
    <property type="match status" value="1"/>
</dbReference>
<name>A0A382UEC1_9ZZZZ</name>
<dbReference type="PANTHER" id="PTHR17224">
    <property type="entry name" value="PEPTIDYL-TRNA HYDROLASE"/>
    <property type="match status" value="1"/>
</dbReference>
<dbReference type="Pfam" id="PF01195">
    <property type="entry name" value="Pept_tRNA_hydro"/>
    <property type="match status" value="1"/>
</dbReference>
<proteinExistence type="inferred from homology"/>
<evidence type="ECO:0000256" key="2">
    <source>
        <dbReference type="ARBA" id="ARBA00022555"/>
    </source>
</evidence>
<dbReference type="Gene3D" id="3.40.50.1470">
    <property type="entry name" value="Peptidyl-tRNA hydrolase"/>
    <property type="match status" value="1"/>
</dbReference>
<dbReference type="EC" id="3.1.1.29" evidence="1"/>
<feature type="non-terminal residue" evidence="6">
    <location>
        <position position="165"/>
    </location>
</feature>
<accession>A0A382UEC1</accession>
<dbReference type="CDD" id="cd00462">
    <property type="entry name" value="PTH"/>
    <property type="match status" value="1"/>
</dbReference>
<dbReference type="SUPFAM" id="SSF53178">
    <property type="entry name" value="Peptidyl-tRNA hydrolase-like"/>
    <property type="match status" value="1"/>
</dbReference>
<evidence type="ECO:0000256" key="4">
    <source>
        <dbReference type="ARBA" id="ARBA00022884"/>
    </source>
</evidence>
<gene>
    <name evidence="6" type="ORF">METZ01_LOCUS385059</name>
</gene>
<sequence>MLNTQIKMIVGLGNPGKEYVNTRHNLGFMVIDNFISKCKIIESQKTKPGLVVKVSVSNTTTLIVKPSSFINDSGPNIRALIKNNHIQPEETIVVLDDLNLELGSLRLRASGSSGGHNGLKSIISSLQTMNFPRLRIGIGAPPIGNNQVDHVLGKIPETNREIVLS</sequence>
<dbReference type="HAMAP" id="MF_00083">
    <property type="entry name" value="Pept_tRNA_hydro_bact"/>
    <property type="match status" value="1"/>
</dbReference>
<dbReference type="GO" id="GO:0004045">
    <property type="term" value="F:peptidyl-tRNA hydrolase activity"/>
    <property type="evidence" value="ECO:0007669"/>
    <property type="project" value="UniProtKB-EC"/>
</dbReference>
<dbReference type="EMBL" id="UINC01143339">
    <property type="protein sequence ID" value="SVD32205.1"/>
    <property type="molecule type" value="Genomic_DNA"/>
</dbReference>